<protein>
    <submittedName>
        <fullName evidence="1">Uncharacterized protein</fullName>
    </submittedName>
</protein>
<sequence length="56" mass="6188">MANDANGVSQIFNLERECRMKAAVYEGPGKVVVEDMHDSRIEKPTDVLVKVTATHS</sequence>
<evidence type="ECO:0000313" key="2">
    <source>
        <dbReference type="Proteomes" id="UP000198866"/>
    </source>
</evidence>
<dbReference type="InterPro" id="IPR011032">
    <property type="entry name" value="GroES-like_sf"/>
</dbReference>
<dbReference type="STRING" id="667676.SAMN05192539_1010182"/>
<organism evidence="1 2">
    <name type="scientific">Paraburkholderia diazotrophica</name>
    <dbReference type="NCBI Taxonomy" id="667676"/>
    <lineage>
        <taxon>Bacteria</taxon>
        <taxon>Pseudomonadati</taxon>
        <taxon>Pseudomonadota</taxon>
        <taxon>Betaproteobacteria</taxon>
        <taxon>Burkholderiales</taxon>
        <taxon>Burkholderiaceae</taxon>
        <taxon>Paraburkholderia</taxon>
    </lineage>
</organism>
<reference evidence="2" key="1">
    <citation type="submission" date="2016-10" db="EMBL/GenBank/DDBJ databases">
        <authorList>
            <person name="Varghese N."/>
            <person name="Submissions S."/>
        </authorList>
    </citation>
    <scope>NUCLEOTIDE SEQUENCE [LARGE SCALE GENOMIC DNA]</scope>
    <source>
        <strain evidence="2">LMG 26031</strain>
    </source>
</reference>
<dbReference type="Proteomes" id="UP000198866">
    <property type="component" value="Unassembled WGS sequence"/>
</dbReference>
<dbReference type="AlphaFoldDB" id="A0A1H6YKJ5"/>
<name>A0A1H6YKJ5_9BURK</name>
<accession>A0A1H6YKJ5</accession>
<dbReference type="SUPFAM" id="SSF50129">
    <property type="entry name" value="GroES-like"/>
    <property type="match status" value="1"/>
</dbReference>
<dbReference type="Gene3D" id="3.90.180.10">
    <property type="entry name" value="Medium-chain alcohol dehydrogenases, catalytic domain"/>
    <property type="match status" value="1"/>
</dbReference>
<gene>
    <name evidence="1" type="ORF">SAMN05192539_1010182</name>
</gene>
<proteinExistence type="predicted"/>
<evidence type="ECO:0000313" key="1">
    <source>
        <dbReference type="EMBL" id="SEJ41789.1"/>
    </source>
</evidence>
<keyword evidence="2" id="KW-1185">Reference proteome</keyword>
<dbReference type="EMBL" id="FNYE01000010">
    <property type="protein sequence ID" value="SEJ41789.1"/>
    <property type="molecule type" value="Genomic_DNA"/>
</dbReference>